<keyword evidence="12" id="KW-0808">Transferase</keyword>
<feature type="transmembrane region" description="Helical" evidence="9">
    <location>
        <begin position="12"/>
        <end position="31"/>
    </location>
</feature>
<keyword evidence="2" id="KW-0433">Leucine-rich repeat</keyword>
<keyword evidence="4" id="KW-0732">Signal</keyword>
<dbReference type="PANTHER" id="PTHR48007">
    <property type="entry name" value="LEUCINE-RICH REPEAT RECEPTOR-LIKE PROTEIN KINASE PXC1"/>
    <property type="match status" value="1"/>
</dbReference>
<evidence type="ECO:0000256" key="1">
    <source>
        <dbReference type="ARBA" id="ARBA00004370"/>
    </source>
</evidence>
<dbReference type="GO" id="GO:0004674">
    <property type="term" value="F:protein serine/threonine kinase activity"/>
    <property type="evidence" value="ECO:0000318"/>
    <property type="project" value="GO_Central"/>
</dbReference>
<sequence length="727" mass="80119">MAIAAPAIFHPSFFILIFNIIINFSMIYSLSETEALLNLKNSFSNANALNSWFANTLPCTEDDQWEGVVCYNGLVTGLRLEGMGLFGKIDVDALLELKGLRTISFMNNSFTGSIPELNRIGFLKAMFLSGNKFSGHIPKEYFQRMKSLKKVWLSNNEFTGDIPSSLAEIPQLVELHLEKNQFSGNIPNLNNPSLMIFDVSNNNLEGEVPQGLLRFNGNSFLGNSGLCGEKMGKICGQQPVQQTNPIPIDANNISNTSVTNNTVQQTNPIPSNVIVTVPDNSKHKSLQIIGIVITSVVIISLAIFLIIKSRKKKKEGKFNDIIGEKYERENINDSGSFEVQVSSSNSITSSTNQEKRDMNFMKKSCSKRGSSKGSQGIGELVMMNNEKGVFGLPDLMKASAEVLGNGGFGSSYKAVMANGVAVVVKRTRELNALGKDGFDAEMKKLGRLKHWNVLTPLAYHYRKDEKLVISEYVPRGSLLYLLHGDRGPSHAELDWNTRLKIVQGIAKGMHYLHTEYPSSDLPHGNLKSSNVLLGPDYEPLLIDYGFIHLVNPSSFTNTLLAFKAPEALQHNQISPRCDVYCLGVVILEILTGKFPSQYLSNGKGGTDVVQWVASAISEGREVELLDPEIASNKNPLSEMKQLVHIGAACTESNPQNRLDMMEAVRRIEEIKTNGVDQVQELRTIEVLPGFVDSSQACDNQGHVVDQSNKRHGTSSFGSKDNFEFGIS</sequence>
<dbReference type="PANTHER" id="PTHR48007:SF38">
    <property type="entry name" value="LEUCINE-RICH REPEAT PROTEIN KINASE FAMILY PROTEIN"/>
    <property type="match status" value="1"/>
</dbReference>
<evidence type="ECO:0000313" key="11">
    <source>
        <dbReference type="EMBL" id="KEH18496.1"/>
    </source>
</evidence>
<evidence type="ECO:0000313" key="12">
    <source>
        <dbReference type="EMBL" id="RHN39500.1"/>
    </source>
</evidence>
<dbReference type="FunFam" id="3.80.10.10:FF:000041">
    <property type="entry name" value="LRR receptor-like serine/threonine-protein kinase ERECTA"/>
    <property type="match status" value="1"/>
</dbReference>
<dbReference type="InterPro" id="IPR000719">
    <property type="entry name" value="Prot_kinase_dom"/>
</dbReference>
<protein>
    <submittedName>
        <fullName evidence="11">Receptor-like kinase, putative</fullName>
    </submittedName>
</protein>
<dbReference type="InterPro" id="IPR046959">
    <property type="entry name" value="PRK1-6/SRF4-like"/>
</dbReference>
<organism evidence="11 14">
    <name type="scientific">Medicago truncatula</name>
    <name type="common">Barrel medic</name>
    <name type="synonym">Medicago tribuloides</name>
    <dbReference type="NCBI Taxonomy" id="3880"/>
    <lineage>
        <taxon>Eukaryota</taxon>
        <taxon>Viridiplantae</taxon>
        <taxon>Streptophyta</taxon>
        <taxon>Embryophyta</taxon>
        <taxon>Tracheophyta</taxon>
        <taxon>Spermatophyta</taxon>
        <taxon>Magnoliopsida</taxon>
        <taxon>eudicotyledons</taxon>
        <taxon>Gunneridae</taxon>
        <taxon>Pentapetalae</taxon>
        <taxon>rosids</taxon>
        <taxon>fabids</taxon>
        <taxon>Fabales</taxon>
        <taxon>Fabaceae</taxon>
        <taxon>Papilionoideae</taxon>
        <taxon>50 kb inversion clade</taxon>
        <taxon>NPAAA clade</taxon>
        <taxon>Hologalegina</taxon>
        <taxon>IRL clade</taxon>
        <taxon>Trifolieae</taxon>
        <taxon>Medicago</taxon>
    </lineage>
</organism>
<dbReference type="Proteomes" id="UP000265566">
    <property type="component" value="Chromosome 8"/>
</dbReference>
<keyword evidence="7 9" id="KW-0472">Membrane</keyword>
<evidence type="ECO:0000256" key="9">
    <source>
        <dbReference type="SAM" id="Phobius"/>
    </source>
</evidence>
<keyword evidence="11" id="KW-0675">Receptor</keyword>
<evidence type="ECO:0000256" key="5">
    <source>
        <dbReference type="ARBA" id="ARBA00022737"/>
    </source>
</evidence>
<keyword evidence="3 9" id="KW-0812">Transmembrane</keyword>
<dbReference type="STRING" id="3880.A0A072TMR8"/>
<evidence type="ECO:0000313" key="14">
    <source>
        <dbReference type="Proteomes" id="UP000002051"/>
    </source>
</evidence>
<reference evidence="12" key="4">
    <citation type="journal article" date="2018" name="Nat. Plants">
        <title>Whole-genome landscape of Medicago truncatula symbiotic genes.</title>
        <authorList>
            <person name="Pecrix Y."/>
            <person name="Gamas P."/>
            <person name="Carrere S."/>
        </authorList>
    </citation>
    <scope>NUCLEOTIDE SEQUENCE</scope>
    <source>
        <tissue evidence="12">Leaves</tissue>
    </source>
</reference>
<reference evidence="13" key="3">
    <citation type="submission" date="2015-04" db="UniProtKB">
        <authorList>
            <consortium name="EnsemblPlants"/>
        </authorList>
    </citation>
    <scope>IDENTIFICATION</scope>
    <source>
        <strain evidence="13">cv. Jemalong A17</strain>
    </source>
</reference>
<name>A0A072TMR8_MEDTR</name>
<proteinExistence type="predicted"/>
<dbReference type="Pfam" id="PF08263">
    <property type="entry name" value="LRRNT_2"/>
    <property type="match status" value="1"/>
</dbReference>
<dbReference type="InterPro" id="IPR013210">
    <property type="entry name" value="LRR_N_plant-typ"/>
</dbReference>
<reference evidence="11 14" key="2">
    <citation type="journal article" date="2014" name="BMC Genomics">
        <title>An improved genome release (version Mt4.0) for the model legume Medicago truncatula.</title>
        <authorList>
            <person name="Tang H."/>
            <person name="Krishnakumar V."/>
            <person name="Bidwell S."/>
            <person name="Rosen B."/>
            <person name="Chan A."/>
            <person name="Zhou S."/>
            <person name="Gentzbittel L."/>
            <person name="Childs K.L."/>
            <person name="Yandell M."/>
            <person name="Gundlach H."/>
            <person name="Mayer K.F."/>
            <person name="Schwartz D.C."/>
            <person name="Town C.D."/>
        </authorList>
    </citation>
    <scope>GENOME REANNOTATION</scope>
    <source>
        <strain evidence="11">A17</strain>
        <strain evidence="13 14">cv. Jemalong A17</strain>
    </source>
</reference>
<dbReference type="EMBL" id="PSQE01000008">
    <property type="protein sequence ID" value="RHN39500.1"/>
    <property type="molecule type" value="Genomic_DNA"/>
</dbReference>
<dbReference type="EnsemblPlants" id="KEH18496">
    <property type="protein sequence ID" value="KEH18496"/>
    <property type="gene ID" value="MTR_8g021350"/>
</dbReference>
<dbReference type="InterPro" id="IPR001611">
    <property type="entry name" value="Leu-rich_rpt"/>
</dbReference>
<dbReference type="EMBL" id="CM001224">
    <property type="protein sequence ID" value="KEH18496.1"/>
    <property type="molecule type" value="Genomic_DNA"/>
</dbReference>
<dbReference type="InterPro" id="IPR032675">
    <property type="entry name" value="LRR_dom_sf"/>
</dbReference>
<evidence type="ECO:0000256" key="4">
    <source>
        <dbReference type="ARBA" id="ARBA00022729"/>
    </source>
</evidence>
<accession>A0A072TMR8</accession>
<keyword evidence="11" id="KW-0418">Kinase</keyword>
<dbReference type="Proteomes" id="UP000002051">
    <property type="component" value="Chromosome 8"/>
</dbReference>
<keyword evidence="8" id="KW-0325">Glycoprotein</keyword>
<dbReference type="SUPFAM" id="SSF56112">
    <property type="entry name" value="Protein kinase-like (PK-like)"/>
    <property type="match status" value="1"/>
</dbReference>
<dbReference type="Pfam" id="PF13855">
    <property type="entry name" value="LRR_8"/>
    <property type="match status" value="1"/>
</dbReference>
<dbReference type="PROSITE" id="PS50011">
    <property type="entry name" value="PROTEIN_KINASE_DOM"/>
    <property type="match status" value="1"/>
</dbReference>
<dbReference type="Gramene" id="rna45527">
    <property type="protein sequence ID" value="RHN39500.1"/>
    <property type="gene ID" value="gene45527"/>
</dbReference>
<dbReference type="Gene3D" id="1.10.510.10">
    <property type="entry name" value="Transferase(Phosphotransferase) domain 1"/>
    <property type="match status" value="1"/>
</dbReference>
<evidence type="ECO:0000256" key="3">
    <source>
        <dbReference type="ARBA" id="ARBA00022692"/>
    </source>
</evidence>
<dbReference type="GO" id="GO:0005524">
    <property type="term" value="F:ATP binding"/>
    <property type="evidence" value="ECO:0007669"/>
    <property type="project" value="InterPro"/>
</dbReference>
<evidence type="ECO:0000259" key="10">
    <source>
        <dbReference type="PROSITE" id="PS50011"/>
    </source>
</evidence>
<dbReference type="Gene3D" id="3.30.200.20">
    <property type="entry name" value="Phosphorylase Kinase, domain 1"/>
    <property type="match status" value="1"/>
</dbReference>
<dbReference type="GO" id="GO:0005886">
    <property type="term" value="C:plasma membrane"/>
    <property type="evidence" value="ECO:0000318"/>
    <property type="project" value="GO_Central"/>
</dbReference>
<feature type="transmembrane region" description="Helical" evidence="9">
    <location>
        <begin position="286"/>
        <end position="307"/>
    </location>
</feature>
<dbReference type="InterPro" id="IPR011009">
    <property type="entry name" value="Kinase-like_dom_sf"/>
</dbReference>
<dbReference type="HOGENOM" id="CLU_000288_92_6_1"/>
<feature type="domain" description="Protein kinase" evidence="10">
    <location>
        <begin position="397"/>
        <end position="670"/>
    </location>
</feature>
<keyword evidence="5" id="KW-0677">Repeat</keyword>
<evidence type="ECO:0000313" key="13">
    <source>
        <dbReference type="EnsemblPlants" id="KEH18496"/>
    </source>
</evidence>
<dbReference type="AlphaFoldDB" id="A0A072TMR8"/>
<reference evidence="11 14" key="1">
    <citation type="journal article" date="2011" name="Nature">
        <title>The Medicago genome provides insight into the evolution of rhizobial symbioses.</title>
        <authorList>
            <person name="Young N.D."/>
            <person name="Debelle F."/>
            <person name="Oldroyd G.E."/>
            <person name="Geurts R."/>
            <person name="Cannon S.B."/>
            <person name="Udvardi M.K."/>
            <person name="Benedito V.A."/>
            <person name="Mayer K.F."/>
            <person name="Gouzy J."/>
            <person name="Schoof H."/>
            <person name="Van de Peer Y."/>
            <person name="Proost S."/>
            <person name="Cook D.R."/>
            <person name="Meyers B.C."/>
            <person name="Spannagl M."/>
            <person name="Cheung F."/>
            <person name="De Mita S."/>
            <person name="Krishnakumar V."/>
            <person name="Gundlach H."/>
            <person name="Zhou S."/>
            <person name="Mudge J."/>
            <person name="Bharti A.K."/>
            <person name="Murray J.D."/>
            <person name="Naoumkina M.A."/>
            <person name="Rosen B."/>
            <person name="Silverstein K.A."/>
            <person name="Tang H."/>
            <person name="Rombauts S."/>
            <person name="Zhao P.X."/>
            <person name="Zhou P."/>
            <person name="Barbe V."/>
            <person name="Bardou P."/>
            <person name="Bechner M."/>
            <person name="Bellec A."/>
            <person name="Berger A."/>
            <person name="Berges H."/>
            <person name="Bidwell S."/>
            <person name="Bisseling T."/>
            <person name="Choisne N."/>
            <person name="Couloux A."/>
            <person name="Denny R."/>
            <person name="Deshpande S."/>
            <person name="Dai X."/>
            <person name="Doyle J.J."/>
            <person name="Dudez A.M."/>
            <person name="Farmer A.D."/>
            <person name="Fouteau S."/>
            <person name="Franken C."/>
            <person name="Gibelin C."/>
            <person name="Gish J."/>
            <person name="Goldstein S."/>
            <person name="Gonzalez A.J."/>
            <person name="Green P.J."/>
            <person name="Hallab A."/>
            <person name="Hartog M."/>
            <person name="Hua A."/>
            <person name="Humphray S.J."/>
            <person name="Jeong D.H."/>
            <person name="Jing Y."/>
            <person name="Jocker A."/>
            <person name="Kenton S.M."/>
            <person name="Kim D.J."/>
            <person name="Klee K."/>
            <person name="Lai H."/>
            <person name="Lang C."/>
            <person name="Lin S."/>
            <person name="Macmil S.L."/>
            <person name="Magdelenat G."/>
            <person name="Matthews L."/>
            <person name="McCorrison J."/>
            <person name="Monaghan E.L."/>
            <person name="Mun J.H."/>
            <person name="Najar F.Z."/>
            <person name="Nicholson C."/>
            <person name="Noirot C."/>
            <person name="O'Bleness M."/>
            <person name="Paule C.R."/>
            <person name="Poulain J."/>
            <person name="Prion F."/>
            <person name="Qin B."/>
            <person name="Qu C."/>
            <person name="Retzel E.F."/>
            <person name="Riddle C."/>
            <person name="Sallet E."/>
            <person name="Samain S."/>
            <person name="Samson N."/>
            <person name="Sanders I."/>
            <person name="Saurat O."/>
            <person name="Scarpelli C."/>
            <person name="Schiex T."/>
            <person name="Segurens B."/>
            <person name="Severin A.J."/>
            <person name="Sherrier D.J."/>
            <person name="Shi R."/>
            <person name="Sims S."/>
            <person name="Singer S.R."/>
            <person name="Sinharoy S."/>
            <person name="Sterck L."/>
            <person name="Viollet A."/>
            <person name="Wang B.B."/>
            <person name="Wang K."/>
            <person name="Wang M."/>
            <person name="Wang X."/>
            <person name="Warfsmann J."/>
            <person name="Weissenbach J."/>
            <person name="White D.D."/>
            <person name="White J.D."/>
            <person name="Wiley G.B."/>
            <person name="Wincker P."/>
            <person name="Xing Y."/>
            <person name="Yang L."/>
            <person name="Yao Z."/>
            <person name="Ying F."/>
            <person name="Zhai J."/>
            <person name="Zhou L."/>
            <person name="Zuber A."/>
            <person name="Denarie J."/>
            <person name="Dixon R.A."/>
            <person name="May G.D."/>
            <person name="Schwartz D.C."/>
            <person name="Rogers J."/>
            <person name="Quetier F."/>
            <person name="Town C.D."/>
            <person name="Roe B.A."/>
        </authorList>
    </citation>
    <scope>NUCLEOTIDE SEQUENCE [LARGE SCALE GENOMIC DNA]</scope>
    <source>
        <strain evidence="11">A17</strain>
        <strain evidence="13 14">cv. Jemalong A17</strain>
    </source>
</reference>
<evidence type="ECO:0000256" key="8">
    <source>
        <dbReference type="ARBA" id="ARBA00023180"/>
    </source>
</evidence>
<keyword evidence="6 9" id="KW-1133">Transmembrane helix</keyword>
<dbReference type="Pfam" id="PF00069">
    <property type="entry name" value="Pkinase"/>
    <property type="match status" value="1"/>
</dbReference>
<dbReference type="Gene3D" id="3.80.10.10">
    <property type="entry name" value="Ribonuclease Inhibitor"/>
    <property type="match status" value="2"/>
</dbReference>
<comment type="subcellular location">
    <subcellularLocation>
        <location evidence="1">Membrane</location>
    </subcellularLocation>
</comment>
<evidence type="ECO:0000256" key="7">
    <source>
        <dbReference type="ARBA" id="ARBA00023136"/>
    </source>
</evidence>
<dbReference type="SUPFAM" id="SSF52058">
    <property type="entry name" value="L domain-like"/>
    <property type="match status" value="1"/>
</dbReference>
<keyword evidence="14" id="KW-1185">Reference proteome</keyword>
<gene>
    <name evidence="11" type="ordered locus">MTR_8g021350</name>
    <name evidence="12" type="ORF">MtrunA17_Chr8g0344471</name>
</gene>
<evidence type="ECO:0000256" key="6">
    <source>
        <dbReference type="ARBA" id="ARBA00022989"/>
    </source>
</evidence>
<evidence type="ECO:0000256" key="2">
    <source>
        <dbReference type="ARBA" id="ARBA00022614"/>
    </source>
</evidence>